<dbReference type="PANTHER" id="PTHR14281:SF0">
    <property type="entry name" value="KINETOCHORE PROTEIN SPC25"/>
    <property type="match status" value="1"/>
</dbReference>
<dbReference type="InterPro" id="IPR045143">
    <property type="entry name" value="Spc25"/>
</dbReference>
<keyword evidence="6 10" id="KW-0498">Mitosis</keyword>
<keyword evidence="7 11" id="KW-0175">Coiled coil</keyword>
<evidence type="ECO:0000259" key="12">
    <source>
        <dbReference type="Pfam" id="PF08234"/>
    </source>
</evidence>
<sequence>MSCSICNNDWMMISVSNDELDSNTNNAYLQLLRNIINITHEVDPDLESSNDRSEELREVSNKLRERLLNDEKQADSLITRIHSIKRKIRQLNASIEKYRSTKNAYMKPMESESISSDSSSFSREYENSNLTQIYKLIQPFERLLGIQIQKTHCGLLQLLFHGCTTTDIVCCCQLRFMAGNRFELVLCNPPIPDVERLVNHLNWTEDMRSFIIVLRQRFRHYFQLAAAVSNKLGND</sequence>
<evidence type="ECO:0000256" key="7">
    <source>
        <dbReference type="ARBA" id="ARBA00023054"/>
    </source>
</evidence>
<dbReference type="GO" id="GO:0051301">
    <property type="term" value="P:cell division"/>
    <property type="evidence" value="ECO:0007669"/>
    <property type="project" value="UniProtKB-UniRule"/>
</dbReference>
<proteinExistence type="inferred from homology"/>
<keyword evidence="8 10" id="KW-0131">Cell cycle</keyword>
<dbReference type="GO" id="GO:0031262">
    <property type="term" value="C:Ndc80 complex"/>
    <property type="evidence" value="ECO:0007669"/>
    <property type="project" value="InterPro"/>
</dbReference>
<dbReference type="Gene3D" id="3.30.457.50">
    <property type="entry name" value="Chromosome segregation protein Spc25"/>
    <property type="match status" value="1"/>
</dbReference>
<dbReference type="Pfam" id="PF08234">
    <property type="entry name" value="Spindle_Spc25"/>
    <property type="match status" value="1"/>
</dbReference>
<keyword evidence="4 10" id="KW-0158">Chromosome</keyword>
<evidence type="ECO:0000256" key="4">
    <source>
        <dbReference type="ARBA" id="ARBA00022454"/>
    </source>
</evidence>
<keyword evidence="13" id="KW-1185">Reference proteome</keyword>
<dbReference type="WBParaSite" id="TREG1_56780.1">
    <property type="protein sequence ID" value="TREG1_56780.1"/>
    <property type="gene ID" value="TREG1_56780"/>
</dbReference>
<protein>
    <recommendedName>
        <fullName evidence="3 10">Kinetochore protein SPC25</fullName>
    </recommendedName>
</protein>
<evidence type="ECO:0000256" key="2">
    <source>
        <dbReference type="ARBA" id="ARBA00006379"/>
    </source>
</evidence>
<dbReference type="AlphaFoldDB" id="A0AA85K269"/>
<keyword evidence="10" id="KW-0539">Nucleus</keyword>
<keyword evidence="9 10" id="KW-0137">Centromere</keyword>
<feature type="coiled-coil region" evidence="11">
    <location>
        <begin position="46"/>
        <end position="101"/>
    </location>
</feature>
<evidence type="ECO:0000256" key="9">
    <source>
        <dbReference type="ARBA" id="ARBA00023328"/>
    </source>
</evidence>
<evidence type="ECO:0000256" key="5">
    <source>
        <dbReference type="ARBA" id="ARBA00022618"/>
    </source>
</evidence>
<evidence type="ECO:0000256" key="1">
    <source>
        <dbReference type="ARBA" id="ARBA00004584"/>
    </source>
</evidence>
<dbReference type="InterPro" id="IPR013255">
    <property type="entry name" value="Spc25_C"/>
</dbReference>
<reference evidence="14" key="2">
    <citation type="submission" date="2023-11" db="UniProtKB">
        <authorList>
            <consortium name="WormBaseParasite"/>
        </authorList>
    </citation>
    <scope>IDENTIFICATION</scope>
</reference>
<dbReference type="PANTHER" id="PTHR14281">
    <property type="entry name" value="KINETOCHORE PROTEIN SPC25-RELATED"/>
    <property type="match status" value="1"/>
</dbReference>
<evidence type="ECO:0000256" key="8">
    <source>
        <dbReference type="ARBA" id="ARBA00023306"/>
    </source>
</evidence>
<keyword evidence="10" id="KW-0995">Kinetochore</keyword>
<evidence type="ECO:0000313" key="14">
    <source>
        <dbReference type="WBParaSite" id="TREG1_56780.1"/>
    </source>
</evidence>
<evidence type="ECO:0000256" key="11">
    <source>
        <dbReference type="SAM" id="Coils"/>
    </source>
</evidence>
<evidence type="ECO:0000256" key="3">
    <source>
        <dbReference type="ARBA" id="ARBA00013692"/>
    </source>
</evidence>
<comment type="function">
    <text evidence="10">Acts as a component of the essential kinetochore-associated NDC80 complex, which is required for chromosome segregation and spindle checkpoint activity.</text>
</comment>
<keyword evidence="5 10" id="KW-0132">Cell division</keyword>
<evidence type="ECO:0000313" key="13">
    <source>
        <dbReference type="Proteomes" id="UP000050795"/>
    </source>
</evidence>
<accession>A0AA85K269</accession>
<feature type="domain" description="Chromosome segregation protein Spc25 C-terminal" evidence="12">
    <location>
        <begin position="170"/>
        <end position="219"/>
    </location>
</feature>
<comment type="subcellular location">
    <subcellularLocation>
        <location evidence="1">Chromosome</location>
        <location evidence="1">Centromere</location>
    </subcellularLocation>
    <subcellularLocation>
        <location evidence="10">Nucleus</location>
    </subcellularLocation>
    <subcellularLocation>
        <location evidence="10">Chromosome</location>
        <location evidence="10">Centromere</location>
        <location evidence="10">Kinetochore</location>
    </subcellularLocation>
</comment>
<name>A0AA85K269_TRIRE</name>
<comment type="similarity">
    <text evidence="2 10">Belongs to the SPC25 family.</text>
</comment>
<evidence type="ECO:0000256" key="6">
    <source>
        <dbReference type="ARBA" id="ARBA00022776"/>
    </source>
</evidence>
<evidence type="ECO:0000256" key="10">
    <source>
        <dbReference type="RuleBase" id="RU367150"/>
    </source>
</evidence>
<dbReference type="GO" id="GO:0005634">
    <property type="term" value="C:nucleus"/>
    <property type="evidence" value="ECO:0007669"/>
    <property type="project" value="UniProtKB-SubCell"/>
</dbReference>
<organism evidence="13 14">
    <name type="scientific">Trichobilharzia regenti</name>
    <name type="common">Nasal bird schistosome</name>
    <dbReference type="NCBI Taxonomy" id="157069"/>
    <lineage>
        <taxon>Eukaryota</taxon>
        <taxon>Metazoa</taxon>
        <taxon>Spiralia</taxon>
        <taxon>Lophotrochozoa</taxon>
        <taxon>Platyhelminthes</taxon>
        <taxon>Trematoda</taxon>
        <taxon>Digenea</taxon>
        <taxon>Strigeidida</taxon>
        <taxon>Schistosomatoidea</taxon>
        <taxon>Schistosomatidae</taxon>
        <taxon>Trichobilharzia</taxon>
    </lineage>
</organism>
<dbReference type="GO" id="GO:0007059">
    <property type="term" value="P:chromosome segregation"/>
    <property type="evidence" value="ECO:0007669"/>
    <property type="project" value="InterPro"/>
</dbReference>
<dbReference type="Proteomes" id="UP000050795">
    <property type="component" value="Unassembled WGS sequence"/>
</dbReference>
<comment type="subunit">
    <text evidence="10">Component of the NDC80 complex.</text>
</comment>
<reference evidence="13" key="1">
    <citation type="submission" date="2022-06" db="EMBL/GenBank/DDBJ databases">
        <authorList>
            <person name="Berger JAMES D."/>
            <person name="Berger JAMES D."/>
        </authorList>
    </citation>
    <scope>NUCLEOTIDE SEQUENCE [LARGE SCALE GENOMIC DNA]</scope>
</reference>
<dbReference type="CDD" id="cd23784">
    <property type="entry name" value="RWD_Spc25"/>
    <property type="match status" value="1"/>
</dbReference>